<proteinExistence type="predicted"/>
<dbReference type="Proteomes" id="UP000318052">
    <property type="component" value="Unassembled WGS sequence"/>
</dbReference>
<sequence length="235" mass="26340">MGRRENPVDRTVPEKAKLADFLRARRHHAQMTYKQMAARSTVVSAATFERAASGAVVPSWESVQEFILATAGEGDFHPELFMDRARQLWIKARRATRAPFYVRRAPDPTLLSSPADFVRALRHQHVWAGYPTPGEMERMSGPGILPRTTARRIIEGDVLPVDPQQATAFLKACYVVRAVDLQPWLASAVRILRNVPSRSRSLDSWVRAHEQMVRQAQIESAAQSPPLPSQGRQAA</sequence>
<protein>
    <submittedName>
        <fullName evidence="2">Helix-turn-helix domain-containing protein</fullName>
    </submittedName>
</protein>
<feature type="region of interest" description="Disordered" evidence="1">
    <location>
        <begin position="216"/>
        <end position="235"/>
    </location>
</feature>
<accession>A0ABY3H193</accession>
<organism evidence="2 3">
    <name type="scientific">Streptomyces albidoflavus</name>
    <dbReference type="NCBI Taxonomy" id="1886"/>
    <lineage>
        <taxon>Bacteria</taxon>
        <taxon>Bacillati</taxon>
        <taxon>Actinomycetota</taxon>
        <taxon>Actinomycetes</taxon>
        <taxon>Kitasatosporales</taxon>
        <taxon>Streptomycetaceae</taxon>
        <taxon>Streptomyces</taxon>
        <taxon>Streptomyces albidoflavus group</taxon>
    </lineage>
</organism>
<dbReference type="EMBL" id="VOGX01000018">
    <property type="protein sequence ID" value="TWV25641.1"/>
    <property type="molecule type" value="Genomic_DNA"/>
</dbReference>
<evidence type="ECO:0000313" key="2">
    <source>
        <dbReference type="EMBL" id="TWV25641.1"/>
    </source>
</evidence>
<evidence type="ECO:0000313" key="3">
    <source>
        <dbReference type="Proteomes" id="UP000318052"/>
    </source>
</evidence>
<evidence type="ECO:0000256" key="1">
    <source>
        <dbReference type="SAM" id="MobiDB-lite"/>
    </source>
</evidence>
<reference evidence="3" key="1">
    <citation type="journal article" date="2019" name="Microbiol. Resour. Announc.">
        <title>Draft Genomic Sequences of Streptomyces misionensis and Streptomyces albidoflavus, bacteria applied for phytopathogen biocontrol.</title>
        <authorList>
            <person name="Pylro V."/>
            <person name="Dias A."/>
            <person name="Andreote F."/>
            <person name="Varani A."/>
            <person name="Andreote C."/>
            <person name="Bernardo E."/>
            <person name="Martins T."/>
        </authorList>
    </citation>
    <scope>NUCLEOTIDE SEQUENCE [LARGE SCALE GENOMIC DNA]</scope>
    <source>
        <strain evidence="3">77</strain>
    </source>
</reference>
<keyword evidence="3" id="KW-1185">Reference proteome</keyword>
<name>A0ABY3H193_9ACTN</name>
<dbReference type="RefSeq" id="WP_067409892.1">
    <property type="nucleotide sequence ID" value="NZ_JBEXJU010000017.1"/>
</dbReference>
<comment type="caution">
    <text evidence="2">The sequence shown here is derived from an EMBL/GenBank/DDBJ whole genome shotgun (WGS) entry which is preliminary data.</text>
</comment>
<gene>
    <name evidence="2" type="ORF">FRZ02_02545</name>
</gene>